<accession>A0ABD2Z257</accession>
<reference evidence="1 2" key="1">
    <citation type="submission" date="2024-11" db="EMBL/GenBank/DDBJ databases">
        <title>A near-complete genome assembly of Cinchona calisaya.</title>
        <authorList>
            <person name="Lian D.C."/>
            <person name="Zhao X.W."/>
            <person name="Wei L."/>
        </authorList>
    </citation>
    <scope>NUCLEOTIDE SEQUENCE [LARGE SCALE GENOMIC DNA]</scope>
    <source>
        <tissue evidence="1">Nenye</tissue>
    </source>
</reference>
<comment type="caution">
    <text evidence="1">The sequence shown here is derived from an EMBL/GenBank/DDBJ whole genome shotgun (WGS) entry which is preliminary data.</text>
</comment>
<gene>
    <name evidence="1" type="ORF">ACH5RR_026292</name>
</gene>
<dbReference type="EMBL" id="JBJUIK010000011">
    <property type="protein sequence ID" value="KAL3513575.1"/>
    <property type="molecule type" value="Genomic_DNA"/>
</dbReference>
<dbReference type="Proteomes" id="UP001630127">
    <property type="component" value="Unassembled WGS sequence"/>
</dbReference>
<proteinExistence type="predicted"/>
<dbReference type="AlphaFoldDB" id="A0ABD2Z257"/>
<sequence>MGGCEQELSDLKGLETHGKSGWEGAVAYGKKGWGGFWRKKDGVVVSARRTYYGHFYRSVPSSLASFPERAFSSSTCIADHYGNVNLLSLPTTNQRVVKVF</sequence>
<evidence type="ECO:0000313" key="2">
    <source>
        <dbReference type="Proteomes" id="UP001630127"/>
    </source>
</evidence>
<organism evidence="1 2">
    <name type="scientific">Cinchona calisaya</name>
    <dbReference type="NCBI Taxonomy" id="153742"/>
    <lineage>
        <taxon>Eukaryota</taxon>
        <taxon>Viridiplantae</taxon>
        <taxon>Streptophyta</taxon>
        <taxon>Embryophyta</taxon>
        <taxon>Tracheophyta</taxon>
        <taxon>Spermatophyta</taxon>
        <taxon>Magnoliopsida</taxon>
        <taxon>eudicotyledons</taxon>
        <taxon>Gunneridae</taxon>
        <taxon>Pentapetalae</taxon>
        <taxon>asterids</taxon>
        <taxon>lamiids</taxon>
        <taxon>Gentianales</taxon>
        <taxon>Rubiaceae</taxon>
        <taxon>Cinchonoideae</taxon>
        <taxon>Cinchoneae</taxon>
        <taxon>Cinchona</taxon>
    </lineage>
</organism>
<keyword evidence="2" id="KW-1185">Reference proteome</keyword>
<protein>
    <submittedName>
        <fullName evidence="1">Uncharacterized protein</fullName>
    </submittedName>
</protein>
<name>A0ABD2Z257_9GENT</name>
<evidence type="ECO:0000313" key="1">
    <source>
        <dbReference type="EMBL" id="KAL3513575.1"/>
    </source>
</evidence>